<dbReference type="RefSeq" id="WP_150436920.1">
    <property type="nucleotide sequence ID" value="NZ_VYKJ01000013.1"/>
</dbReference>
<feature type="compositionally biased region" description="Low complexity" evidence="1">
    <location>
        <begin position="36"/>
        <end position="47"/>
    </location>
</feature>
<feature type="chain" id="PRO_5023912016" description="Tetratricopeptide repeat protein" evidence="2">
    <location>
        <begin position="25"/>
        <end position="617"/>
    </location>
</feature>
<keyword evidence="2" id="KW-0732">Signal</keyword>
<organism evidence="3 4">
    <name type="scientific">Affinibrenneria salicis</name>
    <dbReference type="NCBI Taxonomy" id="2590031"/>
    <lineage>
        <taxon>Bacteria</taxon>
        <taxon>Pseudomonadati</taxon>
        <taxon>Pseudomonadota</taxon>
        <taxon>Gammaproteobacteria</taxon>
        <taxon>Enterobacterales</taxon>
        <taxon>Pectobacteriaceae</taxon>
        <taxon>Affinibrenneria</taxon>
    </lineage>
</organism>
<evidence type="ECO:0000256" key="2">
    <source>
        <dbReference type="SAM" id="SignalP"/>
    </source>
</evidence>
<evidence type="ECO:0000256" key="1">
    <source>
        <dbReference type="SAM" id="MobiDB-lite"/>
    </source>
</evidence>
<gene>
    <name evidence="3" type="ORF">FJU30_20945</name>
</gene>
<keyword evidence="4" id="KW-1185">Reference proteome</keyword>
<evidence type="ECO:0008006" key="5">
    <source>
        <dbReference type="Google" id="ProtNLM"/>
    </source>
</evidence>
<reference evidence="3 4" key="1">
    <citation type="submission" date="2019-09" db="EMBL/GenBank/DDBJ databases">
        <authorList>
            <person name="Li Y."/>
        </authorList>
    </citation>
    <scope>NUCLEOTIDE SEQUENCE [LARGE SCALE GENOMIC DNA]</scope>
    <source>
        <strain evidence="3 4">L3-3HA</strain>
    </source>
</reference>
<sequence length="617" mass="70090">MKRPHYRLLATLLPVLSFPLITHGQTSPQSAGQDGAAPLSSPAAASNPHRDYVNHRMEARRFIKQNDLVSATQQARAALDAARLGGNTFEESDATILLTVELHGRQRYSEARQVLEEQAARIRQTPGYRDQIAMLLRRATDEAMAGNDMAALARLQKQIVEDGHAWPPMWSLDEERQVLHYHTAHLSLPLRVGAWKLVQFEPAMERHGMTRLEYTMGEHGVILANASIMLSYSESQREQDDASRRAQLEKRIMAFDDAKAPHTASPLSALPFDGLIAVSRVKQPEDPQGYRRAQWLAMRDDWYVNIHSDYEAKDEQRVLPQLNTLFAALQWPDAPRLYRQTSMEQRNREIESTGLQGPNWSAAASLAQQALPDAVFPDEIVRINTLIALQAYQRDDLADAQRYFETAFNASEYSDRQDSLYPIMLDHAADVAWRLGRTREALALSQRLIQRSENMPPEWELAQGSDRLTNARLGLSLPLRQGDFHLVPVANESFRYEDLRTGAHLKLRIMQNTRQSDEKLNRIIRNPLEQDQGFRVLNMRKETFQPANAGGESGDLRGRKWIYDLVRAIPDEHEEQGSQQTLRLVYWIVDRGTNRILMNAAGEDEASVGSLVSQLAW</sequence>
<feature type="region of interest" description="Disordered" evidence="1">
    <location>
        <begin position="24"/>
        <end position="49"/>
    </location>
</feature>
<evidence type="ECO:0000313" key="3">
    <source>
        <dbReference type="EMBL" id="KAA8996675.1"/>
    </source>
</evidence>
<dbReference type="AlphaFoldDB" id="A0A5J5FTL6"/>
<protein>
    <recommendedName>
        <fullName evidence="5">Tetratricopeptide repeat protein</fullName>
    </recommendedName>
</protein>
<proteinExistence type="predicted"/>
<evidence type="ECO:0000313" key="4">
    <source>
        <dbReference type="Proteomes" id="UP000335415"/>
    </source>
</evidence>
<accession>A0A5J5FTL6</accession>
<feature type="signal peptide" evidence="2">
    <location>
        <begin position="1"/>
        <end position="24"/>
    </location>
</feature>
<dbReference type="OrthoDB" id="6638121at2"/>
<name>A0A5J5FTL6_9GAMM</name>
<comment type="caution">
    <text evidence="3">The sequence shown here is derived from an EMBL/GenBank/DDBJ whole genome shotgun (WGS) entry which is preliminary data.</text>
</comment>
<dbReference type="EMBL" id="VYKJ01000013">
    <property type="protein sequence ID" value="KAA8996675.1"/>
    <property type="molecule type" value="Genomic_DNA"/>
</dbReference>
<dbReference type="Proteomes" id="UP000335415">
    <property type="component" value="Unassembled WGS sequence"/>
</dbReference>